<accession>A0A9Q0Z4I1</accession>
<evidence type="ECO:0000256" key="5">
    <source>
        <dbReference type="ARBA" id="ARBA00022641"/>
    </source>
</evidence>
<evidence type="ECO:0000256" key="1">
    <source>
        <dbReference type="ARBA" id="ARBA00004613"/>
    </source>
</evidence>
<comment type="PTM">
    <text evidence="9">PSK-alpha is produced by endopeptidase digestion. PSK-beta is produced from PSK-alpha by exopeptidase digestion.</text>
</comment>
<evidence type="ECO:0000313" key="12">
    <source>
        <dbReference type="Proteomes" id="UP001151529"/>
    </source>
</evidence>
<evidence type="ECO:0000256" key="3">
    <source>
        <dbReference type="ARBA" id="ARBA00022473"/>
    </source>
</evidence>
<keyword evidence="7 9" id="KW-0221">Differentiation</keyword>
<keyword evidence="8 9" id="KW-0339">Growth factor</keyword>
<dbReference type="GO" id="GO:0030154">
    <property type="term" value="P:cell differentiation"/>
    <property type="evidence" value="ECO:0007669"/>
    <property type="project" value="UniProtKB-UniRule"/>
</dbReference>
<dbReference type="PANTHER" id="PTHR33285:SF55">
    <property type="entry name" value="PHYTOSULFOKINES 3"/>
    <property type="match status" value="1"/>
</dbReference>
<reference evidence="11" key="2">
    <citation type="journal article" date="2023" name="Int. J. Mol. Sci.">
        <title>De Novo Assembly and Annotation of 11 Diverse Shrub Willow (Salix) Genomes Reveals Novel Gene Organization in Sex-Linked Regions.</title>
        <authorList>
            <person name="Hyden B."/>
            <person name="Feng K."/>
            <person name="Yates T.B."/>
            <person name="Jawdy S."/>
            <person name="Cereghino C."/>
            <person name="Smart L.B."/>
            <person name="Muchero W."/>
        </authorList>
    </citation>
    <scope>NUCLEOTIDE SEQUENCE [LARGE SCALE GENOMIC DNA]</scope>
    <source>
        <tissue evidence="11">Shoot tip</tissue>
    </source>
</reference>
<protein>
    <recommendedName>
        <fullName evidence="9">Phytosulfokine</fullName>
    </recommendedName>
    <component>
        <recommendedName>
            <fullName evidence="9">Phytosulfokine-alpha</fullName>
            <shortName evidence="9">PSK-alpha</shortName>
            <shortName evidence="9">Phytosulfokine-a</shortName>
        </recommendedName>
    </component>
    <component>
        <recommendedName>
            <fullName evidence="9">Phytosulfokine-beta</fullName>
            <shortName evidence="9">PSK-beta</shortName>
            <shortName evidence="9">Phytosulfokine-b</shortName>
        </recommendedName>
    </component>
</protein>
<sequence>MEEPYSTLHPKQVSLTSQYTASIIQVTLQQTFPSPSPQALPVSITKMPKKLTFLMMVLCLLFSGAKSRSISAATRSESTPQETSSYIPAGSSPEESSFNDEGLESEECLVRRSMVDHTDYIYTQDISGP</sequence>
<feature type="compositionally biased region" description="Polar residues" evidence="10">
    <location>
        <begin position="71"/>
        <end position="86"/>
    </location>
</feature>
<dbReference type="OrthoDB" id="1937224at2759"/>
<evidence type="ECO:0000256" key="10">
    <source>
        <dbReference type="SAM" id="MobiDB-lite"/>
    </source>
</evidence>
<evidence type="ECO:0000256" key="4">
    <source>
        <dbReference type="ARBA" id="ARBA00022525"/>
    </source>
</evidence>
<comment type="function">
    <text evidence="9">Promotes plant cell differentiation, organogenesis and somatic embryogenesis as well as cell proliferation.</text>
</comment>
<comment type="caution">
    <text evidence="11">The sequence shown here is derived from an EMBL/GenBank/DDBJ whole genome shotgun (WGS) entry which is preliminary data.</text>
</comment>
<dbReference type="AlphaFoldDB" id="A0A9Q0Z4I1"/>
<comment type="similarity">
    <text evidence="2 9">Belongs to the phytosulfokine family.</text>
</comment>
<evidence type="ECO:0000256" key="8">
    <source>
        <dbReference type="ARBA" id="ARBA00023030"/>
    </source>
</evidence>
<dbReference type="InterPro" id="IPR009438">
    <property type="entry name" value="Phytosulfokine"/>
</dbReference>
<keyword evidence="6 9" id="KW-0732">Signal</keyword>
<evidence type="ECO:0000256" key="6">
    <source>
        <dbReference type="ARBA" id="ARBA00022729"/>
    </source>
</evidence>
<dbReference type="Pfam" id="PF06404">
    <property type="entry name" value="PSK"/>
    <property type="match status" value="1"/>
</dbReference>
<keyword evidence="4 9" id="KW-0964">Secreted</keyword>
<dbReference type="PANTHER" id="PTHR33285">
    <property type="entry name" value="PHYTOSULFOKINES 3"/>
    <property type="match status" value="1"/>
</dbReference>
<comment type="subcellular location">
    <subcellularLocation>
        <location evidence="1 9">Secreted</location>
    </subcellularLocation>
</comment>
<dbReference type="Proteomes" id="UP001151529">
    <property type="component" value="Chromosome 10"/>
</dbReference>
<organism evidence="11 12">
    <name type="scientific">Salix viminalis</name>
    <name type="common">Common osier</name>
    <name type="synonym">Basket willow</name>
    <dbReference type="NCBI Taxonomy" id="40686"/>
    <lineage>
        <taxon>Eukaryota</taxon>
        <taxon>Viridiplantae</taxon>
        <taxon>Streptophyta</taxon>
        <taxon>Embryophyta</taxon>
        <taxon>Tracheophyta</taxon>
        <taxon>Spermatophyta</taxon>
        <taxon>Magnoliopsida</taxon>
        <taxon>eudicotyledons</taxon>
        <taxon>Gunneridae</taxon>
        <taxon>Pentapetalae</taxon>
        <taxon>rosids</taxon>
        <taxon>fabids</taxon>
        <taxon>Malpighiales</taxon>
        <taxon>Salicaceae</taxon>
        <taxon>Saliceae</taxon>
        <taxon>Salix</taxon>
    </lineage>
</organism>
<proteinExistence type="inferred from homology"/>
<keyword evidence="5 9" id="KW-0765">Sulfation</keyword>
<evidence type="ECO:0000256" key="9">
    <source>
        <dbReference type="RuleBase" id="RU368031"/>
    </source>
</evidence>
<keyword evidence="3 9" id="KW-0217">Developmental protein</keyword>
<dbReference type="GO" id="GO:0008283">
    <property type="term" value="P:cell population proliferation"/>
    <property type="evidence" value="ECO:0007669"/>
    <property type="project" value="UniProtKB-UniRule"/>
</dbReference>
<evidence type="ECO:0000256" key="2">
    <source>
        <dbReference type="ARBA" id="ARBA00010781"/>
    </source>
</evidence>
<keyword evidence="12" id="KW-1185">Reference proteome</keyword>
<reference evidence="11" key="1">
    <citation type="submission" date="2022-11" db="EMBL/GenBank/DDBJ databases">
        <authorList>
            <person name="Hyden B.L."/>
            <person name="Feng K."/>
            <person name="Yates T."/>
            <person name="Jawdy S."/>
            <person name="Smart L.B."/>
            <person name="Muchero W."/>
        </authorList>
    </citation>
    <scope>NUCLEOTIDE SEQUENCE</scope>
    <source>
        <tissue evidence="11">Shoot tip</tissue>
    </source>
</reference>
<gene>
    <name evidence="11" type="ORF">OIU85_024163</name>
</gene>
<dbReference type="GO" id="GO:0008083">
    <property type="term" value="F:growth factor activity"/>
    <property type="evidence" value="ECO:0007669"/>
    <property type="project" value="UniProtKB-UniRule"/>
</dbReference>
<feature type="region of interest" description="Disordered" evidence="10">
    <location>
        <begin position="71"/>
        <end position="104"/>
    </location>
</feature>
<evidence type="ECO:0000256" key="7">
    <source>
        <dbReference type="ARBA" id="ARBA00022782"/>
    </source>
</evidence>
<dbReference type="GO" id="GO:0005576">
    <property type="term" value="C:extracellular region"/>
    <property type="evidence" value="ECO:0007669"/>
    <property type="project" value="UniProtKB-SubCell"/>
</dbReference>
<evidence type="ECO:0000313" key="11">
    <source>
        <dbReference type="EMBL" id="KAJ6721035.1"/>
    </source>
</evidence>
<name>A0A9Q0Z4I1_SALVM</name>
<comment type="PTM">
    <text evidence="9">Sulfation is important for activity and for the binding to a putative membrane receptor.</text>
</comment>
<dbReference type="EMBL" id="JAPFFL010000006">
    <property type="protein sequence ID" value="KAJ6721035.1"/>
    <property type="molecule type" value="Genomic_DNA"/>
</dbReference>